<name>A0A1J6K7G0_NICAT</name>
<dbReference type="Gramene" id="OIT20976">
    <property type="protein sequence ID" value="OIT20976"/>
    <property type="gene ID" value="A4A49_65475"/>
</dbReference>
<keyword evidence="2" id="KW-1185">Reference proteome</keyword>
<dbReference type="STRING" id="49451.A0A1J6K7G0"/>
<proteinExistence type="predicted"/>
<reference evidence="1" key="1">
    <citation type="submission" date="2016-11" db="EMBL/GenBank/DDBJ databases">
        <title>The genome of Nicotiana attenuata.</title>
        <authorList>
            <person name="Xu S."/>
            <person name="Brockmoeller T."/>
            <person name="Gaquerel E."/>
            <person name="Navarro A."/>
            <person name="Kuhl H."/>
            <person name="Gase K."/>
            <person name="Ling Z."/>
            <person name="Zhou W."/>
            <person name="Kreitzer C."/>
            <person name="Stanke M."/>
            <person name="Tang H."/>
            <person name="Lyons E."/>
            <person name="Pandey P."/>
            <person name="Pandey S.P."/>
            <person name="Timmermann B."/>
            <person name="Baldwin I.T."/>
        </authorList>
    </citation>
    <scope>NUCLEOTIDE SEQUENCE [LARGE SCALE GENOMIC DNA]</scope>
    <source>
        <strain evidence="1">UT</strain>
    </source>
</reference>
<dbReference type="PANTHER" id="PTHR33116">
    <property type="entry name" value="REVERSE TRANSCRIPTASE ZINC-BINDING DOMAIN-CONTAINING PROTEIN-RELATED-RELATED"/>
    <property type="match status" value="1"/>
</dbReference>
<protein>
    <submittedName>
        <fullName evidence="1">Uncharacterized protein</fullName>
    </submittedName>
</protein>
<dbReference type="Proteomes" id="UP000187609">
    <property type="component" value="Unassembled WGS sequence"/>
</dbReference>
<gene>
    <name evidence="1" type="ORF">A4A49_65475</name>
</gene>
<dbReference type="AlphaFoldDB" id="A0A1J6K7G0"/>
<dbReference type="PANTHER" id="PTHR33116:SF66">
    <property type="entry name" value="REVERSE TRANSCRIPTASE ZINC-BINDING DOMAIN-CONTAINING PROTEIN"/>
    <property type="match status" value="1"/>
</dbReference>
<feature type="non-terminal residue" evidence="1">
    <location>
        <position position="88"/>
    </location>
</feature>
<dbReference type="SMR" id="A0A1J6K7G0"/>
<evidence type="ECO:0000313" key="1">
    <source>
        <dbReference type="EMBL" id="OIT20976.1"/>
    </source>
</evidence>
<sequence>MFQYFSQFSEASGLQANLGKSSVYFGGVKQEVRKQIVDHLGFVHGELPFKYLGIPLSTKKIALIQWQPLVEKITAKISSWTARKLSYA</sequence>
<comment type="caution">
    <text evidence="1">The sequence shown here is derived from an EMBL/GenBank/DDBJ whole genome shotgun (WGS) entry which is preliminary data.</text>
</comment>
<evidence type="ECO:0000313" key="2">
    <source>
        <dbReference type="Proteomes" id="UP000187609"/>
    </source>
</evidence>
<organism evidence="1 2">
    <name type="scientific">Nicotiana attenuata</name>
    <name type="common">Coyote tobacco</name>
    <dbReference type="NCBI Taxonomy" id="49451"/>
    <lineage>
        <taxon>Eukaryota</taxon>
        <taxon>Viridiplantae</taxon>
        <taxon>Streptophyta</taxon>
        <taxon>Embryophyta</taxon>
        <taxon>Tracheophyta</taxon>
        <taxon>Spermatophyta</taxon>
        <taxon>Magnoliopsida</taxon>
        <taxon>eudicotyledons</taxon>
        <taxon>Gunneridae</taxon>
        <taxon>Pentapetalae</taxon>
        <taxon>asterids</taxon>
        <taxon>lamiids</taxon>
        <taxon>Solanales</taxon>
        <taxon>Solanaceae</taxon>
        <taxon>Nicotianoideae</taxon>
        <taxon>Nicotianeae</taxon>
        <taxon>Nicotiana</taxon>
    </lineage>
</organism>
<dbReference type="EMBL" id="MJEQ01004705">
    <property type="protein sequence ID" value="OIT20976.1"/>
    <property type="molecule type" value="Genomic_DNA"/>
</dbReference>
<accession>A0A1J6K7G0</accession>